<accession>A0AA38XPC7</accession>
<dbReference type="AlphaFoldDB" id="A0AA38XPC7"/>
<sequence>MADAPFHLGGAVPPASANPATKEAMPKNWSNLPAEIKAKILGHLEKKADLKACRLVDSKTSAEATRWLFHTLCLWPSTRSLNLLVDIAERPQFANCVKALECHPRGLAALDFASCIKVGFLAEKLRVLTPIEASLQTYRLFTAYKEELRSQEGFQAHALTLLSTILSCFPNIKVFTHRSKRTRTGDDYLLPEDSVLCQRTGVRALSGNWLSKGLPVSLSVKGYWNSWQECPAEHRDFALKRRVEALPSRNAQLSPCVLQPTVVELHSHDWRDFMRLMAPPRQGVELFLSNVRHFKLVFEVQSFNGREVLNPSSRHWKDGLNSALSRLGHTLLSARELWFGFDEELLMTSNLLSNARTITRMSRLLLTSTYENLTDVTLQNFSIDPRSLCDFVFRYSKTLKSLTIQNLHLVNPDKDLASLVDEVLKLVVFIHDHARLVHFSIEGVVENITTIGLVCRKIGGDSLLRDVCEYVCHRGEFPFIGLRKFWDQFTDGDDVYVDGWSYIVKGNRNMTAVVTLESDDSWKYGESTAKRLSDEDVEQLMQGMREEFKDDELSAISGQ</sequence>
<organism evidence="2 3">
    <name type="scientific">Cladophialophora chaetospira</name>
    <dbReference type="NCBI Taxonomy" id="386627"/>
    <lineage>
        <taxon>Eukaryota</taxon>
        <taxon>Fungi</taxon>
        <taxon>Dikarya</taxon>
        <taxon>Ascomycota</taxon>
        <taxon>Pezizomycotina</taxon>
        <taxon>Eurotiomycetes</taxon>
        <taxon>Chaetothyriomycetidae</taxon>
        <taxon>Chaetothyriales</taxon>
        <taxon>Herpotrichiellaceae</taxon>
        <taxon>Cladophialophora</taxon>
    </lineage>
</organism>
<dbReference type="EMBL" id="JAPDRK010000001">
    <property type="protein sequence ID" value="KAJ9617218.1"/>
    <property type="molecule type" value="Genomic_DNA"/>
</dbReference>
<feature type="region of interest" description="Disordered" evidence="1">
    <location>
        <begin position="1"/>
        <end position="24"/>
    </location>
</feature>
<gene>
    <name evidence="2" type="ORF">H2200_000939</name>
</gene>
<reference evidence="2" key="1">
    <citation type="submission" date="2022-10" db="EMBL/GenBank/DDBJ databases">
        <title>Culturing micro-colonial fungi from biological soil crusts in the Mojave desert and describing Neophaeococcomyces mojavensis, and introducing the new genera and species Taxawa tesnikishii.</title>
        <authorList>
            <person name="Kurbessoian T."/>
            <person name="Stajich J.E."/>
        </authorList>
    </citation>
    <scope>NUCLEOTIDE SEQUENCE</scope>
    <source>
        <strain evidence="2">TK_41</strain>
    </source>
</reference>
<evidence type="ECO:0000313" key="2">
    <source>
        <dbReference type="EMBL" id="KAJ9617218.1"/>
    </source>
</evidence>
<evidence type="ECO:0000256" key="1">
    <source>
        <dbReference type="SAM" id="MobiDB-lite"/>
    </source>
</evidence>
<comment type="caution">
    <text evidence="2">The sequence shown here is derived from an EMBL/GenBank/DDBJ whole genome shotgun (WGS) entry which is preliminary data.</text>
</comment>
<dbReference type="Proteomes" id="UP001172673">
    <property type="component" value="Unassembled WGS sequence"/>
</dbReference>
<keyword evidence="3" id="KW-1185">Reference proteome</keyword>
<protein>
    <recommendedName>
        <fullName evidence="4">F-box domain-containing protein</fullName>
    </recommendedName>
</protein>
<name>A0AA38XPC7_9EURO</name>
<proteinExistence type="predicted"/>
<evidence type="ECO:0000313" key="3">
    <source>
        <dbReference type="Proteomes" id="UP001172673"/>
    </source>
</evidence>
<evidence type="ECO:0008006" key="4">
    <source>
        <dbReference type="Google" id="ProtNLM"/>
    </source>
</evidence>